<dbReference type="CDD" id="cd04647">
    <property type="entry name" value="LbH_MAT_like"/>
    <property type="match status" value="1"/>
</dbReference>
<accession>A0A7W0CBD9</accession>
<dbReference type="InterPro" id="IPR001451">
    <property type="entry name" value="Hexapep"/>
</dbReference>
<dbReference type="PANTHER" id="PTHR23416">
    <property type="entry name" value="SIALIC ACID SYNTHASE-RELATED"/>
    <property type="match status" value="1"/>
</dbReference>
<sequence length="240" mass="26848">MRKDHRPYFLKRAFTRFQDAYTRRFIRPQLDALGPGAMCVHPWNIKIFGAPITIGQHVNILTTSDKKVRFTVWPEKPGMGKIAIGDFCLVCPGVRISSAHEIVIADNCMMAGSTFITDADWHGTYDRLHTIGETAPVYIRDNVWLGDRTTVCKGVTIGENSIIGAGSVVVRDVPPNVIAAGNPARVVRELDPERRLVKRAAWFADIEQLNRDIHQLDHENLAGNSLIYWLKTVFAPGSND</sequence>
<evidence type="ECO:0000256" key="1">
    <source>
        <dbReference type="ARBA" id="ARBA00022679"/>
    </source>
</evidence>
<evidence type="ECO:0000313" key="5">
    <source>
        <dbReference type="Proteomes" id="UP000525298"/>
    </source>
</evidence>
<name>A0A7W0CBD9_9BACT</name>
<dbReference type="PROSITE" id="PS00101">
    <property type="entry name" value="HEXAPEP_TRANSFERASES"/>
    <property type="match status" value="1"/>
</dbReference>
<keyword evidence="3" id="KW-0012">Acyltransferase</keyword>
<evidence type="ECO:0000313" key="4">
    <source>
        <dbReference type="EMBL" id="MBA2882564.1"/>
    </source>
</evidence>
<gene>
    <name evidence="4" type="ORF">HNR65_002916</name>
</gene>
<evidence type="ECO:0000256" key="2">
    <source>
        <dbReference type="ARBA" id="ARBA00022737"/>
    </source>
</evidence>
<organism evidence="4 5">
    <name type="scientific">Desulfosalsimonas propionicica</name>
    <dbReference type="NCBI Taxonomy" id="332175"/>
    <lineage>
        <taxon>Bacteria</taxon>
        <taxon>Pseudomonadati</taxon>
        <taxon>Thermodesulfobacteriota</taxon>
        <taxon>Desulfobacteria</taxon>
        <taxon>Desulfobacterales</taxon>
        <taxon>Desulfosalsimonadaceae</taxon>
        <taxon>Desulfosalsimonas</taxon>
    </lineage>
</organism>
<keyword evidence="2" id="KW-0677">Repeat</keyword>
<dbReference type="Proteomes" id="UP000525298">
    <property type="component" value="Unassembled WGS sequence"/>
</dbReference>
<proteinExistence type="predicted"/>
<keyword evidence="5" id="KW-1185">Reference proteome</keyword>
<dbReference type="Pfam" id="PF00132">
    <property type="entry name" value="Hexapep"/>
    <property type="match status" value="1"/>
</dbReference>
<dbReference type="PANTHER" id="PTHR23416:SF78">
    <property type="entry name" value="LIPOPOLYSACCHARIDE BIOSYNTHESIS O-ACETYL TRANSFERASE WBBJ-RELATED"/>
    <property type="match status" value="1"/>
</dbReference>
<dbReference type="Gene3D" id="2.160.10.10">
    <property type="entry name" value="Hexapeptide repeat proteins"/>
    <property type="match status" value="1"/>
</dbReference>
<evidence type="ECO:0000256" key="3">
    <source>
        <dbReference type="ARBA" id="ARBA00023315"/>
    </source>
</evidence>
<keyword evidence="1 4" id="KW-0808">Transferase</keyword>
<dbReference type="RefSeq" id="WP_220128402.1">
    <property type="nucleotide sequence ID" value="NZ_JACDUS010000010.1"/>
</dbReference>
<dbReference type="AlphaFoldDB" id="A0A7W0CBD9"/>
<protein>
    <submittedName>
        <fullName evidence="4">Acetyltransferase-like isoleucine patch superfamily enzyme</fullName>
    </submittedName>
</protein>
<dbReference type="InterPro" id="IPR011004">
    <property type="entry name" value="Trimer_LpxA-like_sf"/>
</dbReference>
<comment type="caution">
    <text evidence="4">The sequence shown here is derived from an EMBL/GenBank/DDBJ whole genome shotgun (WGS) entry which is preliminary data.</text>
</comment>
<dbReference type="EMBL" id="JACDUS010000010">
    <property type="protein sequence ID" value="MBA2882564.1"/>
    <property type="molecule type" value="Genomic_DNA"/>
</dbReference>
<dbReference type="InterPro" id="IPR051159">
    <property type="entry name" value="Hexapeptide_acetyltransf"/>
</dbReference>
<reference evidence="4 5" key="1">
    <citation type="submission" date="2020-07" db="EMBL/GenBank/DDBJ databases">
        <title>Genomic Encyclopedia of Type Strains, Phase IV (KMG-IV): sequencing the most valuable type-strain genomes for metagenomic binning, comparative biology and taxonomic classification.</title>
        <authorList>
            <person name="Goeker M."/>
        </authorList>
    </citation>
    <scope>NUCLEOTIDE SEQUENCE [LARGE SCALE GENOMIC DNA]</scope>
    <source>
        <strain evidence="4 5">DSM 17721</strain>
    </source>
</reference>
<dbReference type="SUPFAM" id="SSF51161">
    <property type="entry name" value="Trimeric LpxA-like enzymes"/>
    <property type="match status" value="1"/>
</dbReference>
<dbReference type="GO" id="GO:0016746">
    <property type="term" value="F:acyltransferase activity"/>
    <property type="evidence" value="ECO:0007669"/>
    <property type="project" value="UniProtKB-KW"/>
</dbReference>
<dbReference type="InterPro" id="IPR018357">
    <property type="entry name" value="Hexapep_transf_CS"/>
</dbReference>